<accession>A0AA41K7N2</accession>
<dbReference type="InterPro" id="IPR013022">
    <property type="entry name" value="Xyl_isomerase-like_TIM-brl"/>
</dbReference>
<reference evidence="2" key="1">
    <citation type="journal article" date="2021" name="Gut Microbes">
        <title>A synthetic consortium of 100 gut commensals modulates the composition and function in a colon model of the microbiome of elderly subjects.</title>
        <authorList>
            <person name="Perez M."/>
            <person name="Ntemiri A."/>
            <person name="Tan H."/>
            <person name="Harris H.M.B."/>
            <person name="Roager H.M."/>
            <person name="Ribiere C."/>
            <person name="O'Toole P.W."/>
        </authorList>
    </citation>
    <scope>NUCLEOTIDE SEQUENCE</scope>
    <source>
        <strain evidence="2">MCC335</strain>
    </source>
</reference>
<dbReference type="AlphaFoldDB" id="A0AA41K7N2"/>
<dbReference type="InterPro" id="IPR050312">
    <property type="entry name" value="IolE/XylAMocC-like"/>
</dbReference>
<feature type="domain" description="Xylose isomerase-like TIM barrel" evidence="1">
    <location>
        <begin position="51"/>
        <end position="290"/>
    </location>
</feature>
<dbReference type="PANTHER" id="PTHR12110:SF53">
    <property type="entry name" value="BLR5974 PROTEIN"/>
    <property type="match status" value="1"/>
</dbReference>
<evidence type="ECO:0000313" key="3">
    <source>
        <dbReference type="Proteomes" id="UP000708338"/>
    </source>
</evidence>
<evidence type="ECO:0000313" key="2">
    <source>
        <dbReference type="EMBL" id="MBT9811737.1"/>
    </source>
</evidence>
<evidence type="ECO:0000259" key="1">
    <source>
        <dbReference type="Pfam" id="PF01261"/>
    </source>
</evidence>
<dbReference type="InterPro" id="IPR036237">
    <property type="entry name" value="Xyl_isomerase-like_sf"/>
</dbReference>
<gene>
    <name evidence="2" type="ORF">GPL26_19135</name>
</gene>
<protein>
    <submittedName>
        <fullName evidence="2">TIM barrel protein</fullName>
    </submittedName>
</protein>
<name>A0AA41K7N2_9FIRM</name>
<comment type="caution">
    <text evidence="2">The sequence shown here is derived from an EMBL/GenBank/DDBJ whole genome shotgun (WGS) entry which is preliminary data.</text>
</comment>
<organism evidence="2 3">
    <name type="scientific">Enterocloster citroniae</name>
    <dbReference type="NCBI Taxonomy" id="358743"/>
    <lineage>
        <taxon>Bacteria</taxon>
        <taxon>Bacillati</taxon>
        <taxon>Bacillota</taxon>
        <taxon>Clostridia</taxon>
        <taxon>Lachnospirales</taxon>
        <taxon>Lachnospiraceae</taxon>
        <taxon>Enterocloster</taxon>
    </lineage>
</organism>
<sequence>MNMIRNHDRKFKIGMHSYTLHLSGFGESWGFQEYGEHHAFEQVATFKDLVDIAVEVGLDVLHITLVDIQNDTSDAHLAECRKIAEEAGIELELNVSFNAPSDPRVNCDVENSLHIARKLGCNLVKYSTDVEHPEKSSHSCLAPSVMKQLVEIYGQFEKNLPLIEKYGMKIAIENHCDLFADEVIWLVKQLNHPLVGACCDTINSLMVMEGIAECVRKMAPYCYCVHFCDNRVFADPDGTHSLGTAIGAGNVDCRAIMDILREEAPDGLDTIDLEIELPLSGYSIEEGREMELKGLRESVEYMYKELGIGRNPAKIYGPSNYFLNK</sequence>
<dbReference type="EMBL" id="WQPS01000034">
    <property type="protein sequence ID" value="MBT9811737.1"/>
    <property type="molecule type" value="Genomic_DNA"/>
</dbReference>
<dbReference type="Proteomes" id="UP000708338">
    <property type="component" value="Unassembled WGS sequence"/>
</dbReference>
<dbReference type="Gene3D" id="3.20.20.150">
    <property type="entry name" value="Divalent-metal-dependent TIM barrel enzymes"/>
    <property type="match status" value="1"/>
</dbReference>
<dbReference type="Pfam" id="PF01261">
    <property type="entry name" value="AP_endonuc_2"/>
    <property type="match status" value="1"/>
</dbReference>
<proteinExistence type="predicted"/>
<dbReference type="SUPFAM" id="SSF51658">
    <property type="entry name" value="Xylose isomerase-like"/>
    <property type="match status" value="1"/>
</dbReference>
<dbReference type="PANTHER" id="PTHR12110">
    <property type="entry name" value="HYDROXYPYRUVATE ISOMERASE"/>
    <property type="match status" value="1"/>
</dbReference>